<evidence type="ECO:0000313" key="4">
    <source>
        <dbReference type="Proteomes" id="UP001300745"/>
    </source>
</evidence>
<feature type="domain" description="Mce/MlaD" evidence="2">
    <location>
        <begin position="39"/>
        <end position="113"/>
    </location>
</feature>
<reference evidence="3 4" key="1">
    <citation type="submission" date="2022-11" db="EMBL/GenBank/DDBJ databases">
        <title>Mycobacterium sp. nov.</title>
        <authorList>
            <person name="Papic B."/>
            <person name="Spicic S."/>
            <person name="Duvnjak S."/>
        </authorList>
    </citation>
    <scope>NUCLEOTIDE SEQUENCE [LARGE SCALE GENOMIC DNA]</scope>
    <source>
        <strain evidence="3 4">CVI_P4</strain>
    </source>
</reference>
<dbReference type="Pfam" id="PF02470">
    <property type="entry name" value="MlaD"/>
    <property type="match status" value="1"/>
</dbReference>
<evidence type="ECO:0000256" key="1">
    <source>
        <dbReference type="SAM" id="Phobius"/>
    </source>
</evidence>
<keyword evidence="1" id="KW-0472">Membrane</keyword>
<keyword evidence="1" id="KW-0812">Transmembrane</keyword>
<keyword evidence="4" id="KW-1185">Reference proteome</keyword>
<organism evidence="3 4">
    <name type="scientific">Mycobacterium pinniadriaticum</name>
    <dbReference type="NCBI Taxonomy" id="2994102"/>
    <lineage>
        <taxon>Bacteria</taxon>
        <taxon>Bacillati</taxon>
        <taxon>Actinomycetota</taxon>
        <taxon>Actinomycetes</taxon>
        <taxon>Mycobacteriales</taxon>
        <taxon>Mycobacteriaceae</taxon>
        <taxon>Mycobacterium</taxon>
    </lineage>
</organism>
<feature type="transmembrane region" description="Helical" evidence="1">
    <location>
        <begin position="10"/>
        <end position="29"/>
    </location>
</feature>
<dbReference type="PANTHER" id="PTHR33371">
    <property type="entry name" value="INTERMEMBRANE PHOSPHOLIPID TRANSPORT SYSTEM BINDING PROTEIN MLAD-RELATED"/>
    <property type="match status" value="1"/>
</dbReference>
<accession>A0ABT3SH14</accession>
<dbReference type="RefSeq" id="WP_265998577.1">
    <property type="nucleotide sequence ID" value="NZ_JAPJDN010000017.1"/>
</dbReference>
<comment type="caution">
    <text evidence="3">The sequence shown here is derived from an EMBL/GenBank/DDBJ whole genome shotgun (WGS) entry which is preliminary data.</text>
</comment>
<dbReference type="InterPro" id="IPR003399">
    <property type="entry name" value="Mce/MlaD"/>
</dbReference>
<evidence type="ECO:0000313" key="3">
    <source>
        <dbReference type="EMBL" id="MCX2938738.1"/>
    </source>
</evidence>
<dbReference type="InterPro" id="IPR005693">
    <property type="entry name" value="Mce"/>
</dbReference>
<evidence type="ECO:0000259" key="2">
    <source>
        <dbReference type="Pfam" id="PF02470"/>
    </source>
</evidence>
<name>A0ABT3SH14_9MYCO</name>
<proteinExistence type="predicted"/>
<gene>
    <name evidence="3" type="ORF">ORI27_18725</name>
</gene>
<dbReference type="PANTHER" id="PTHR33371:SF16">
    <property type="entry name" value="MCE-FAMILY PROTEIN MCE3F"/>
    <property type="match status" value="1"/>
</dbReference>
<dbReference type="EMBL" id="JAPJDO010000017">
    <property type="protein sequence ID" value="MCX2938738.1"/>
    <property type="molecule type" value="Genomic_DNA"/>
</dbReference>
<protein>
    <submittedName>
        <fullName evidence="3">MlaD family protein</fullName>
    </submittedName>
</protein>
<dbReference type="InterPro" id="IPR052336">
    <property type="entry name" value="MlaD_Phospholipid_Transporter"/>
</dbReference>
<sequence length="469" mass="50676">MRTRQIKVQLVLFIVISLVAAGFMVFGYMKVPAMLGVGRYTVVVEMPRSGGLYERANVTYRGSEVGRVQSVRLTATGVQAALSLRAGVEIPSDVDVQVHSENALGEQFVELVPRQGPSRSLRNGDVIARDRVSIPPDINYLLDSVNQGIQAIPRENLKTAVDEAYTAVGGLGPEILRLVKGSTALAIDARQNLDPLTTLIDQSEPVLDSQVQSSDAVAAWAAHLADITTQLQTENSAVVGVLDHGGKAADEARRLFDQLQPTVPILLANLVSLGEVGITYRNDIEQLLVLLPQATGLMQAVMVPDQNTNLPYKGPFLSFNLNVNLPPACTTGYLPAQQRRPPSMVDYPERPDGALYCRIPQDSINNVRGARNIPCETRPGKRAATVKECESDQEYVPLNDGLNWKGDPNATMSGQDVPELPPPVAVAPYDPATGTYIGPDGKVYRQSDLAQTAPGEKTWQNMLVPPTGN</sequence>
<dbReference type="NCBIfam" id="TIGR00996">
    <property type="entry name" value="Mtu_fam_mce"/>
    <property type="match status" value="1"/>
</dbReference>
<keyword evidence="1" id="KW-1133">Transmembrane helix</keyword>
<dbReference type="Proteomes" id="UP001300745">
    <property type="component" value="Unassembled WGS sequence"/>
</dbReference>